<accession>A0A2N5T0N4</accession>
<dbReference type="Proteomes" id="UP000235392">
    <property type="component" value="Unassembled WGS sequence"/>
</dbReference>
<reference evidence="3 4" key="1">
    <citation type="submission" date="2017-11" db="EMBL/GenBank/DDBJ databases">
        <title>De novo assembly and phasing of dikaryotic genomes from two isolates of Puccinia coronata f. sp. avenae, the causal agent of oat crown rust.</title>
        <authorList>
            <person name="Miller M.E."/>
            <person name="Zhang Y."/>
            <person name="Omidvar V."/>
            <person name="Sperschneider J."/>
            <person name="Schwessinger B."/>
            <person name="Raley C."/>
            <person name="Palmer J.M."/>
            <person name="Garnica D."/>
            <person name="Upadhyaya N."/>
            <person name="Rathjen J."/>
            <person name="Taylor J.M."/>
            <person name="Park R.F."/>
            <person name="Dodds P.N."/>
            <person name="Hirsch C.D."/>
            <person name="Kianian S.F."/>
            <person name="Figueroa M."/>
        </authorList>
    </citation>
    <scope>NUCLEOTIDE SEQUENCE [LARGE SCALE GENOMIC DNA]</scope>
    <source>
        <strain evidence="3">12SD80</strain>
    </source>
</reference>
<evidence type="ECO:0000313" key="4">
    <source>
        <dbReference type="Proteomes" id="UP000235392"/>
    </source>
</evidence>
<keyword evidence="1" id="KW-0175">Coiled coil</keyword>
<proteinExistence type="predicted"/>
<gene>
    <name evidence="3" type="ORF">PCASD_13405</name>
</gene>
<feature type="coiled-coil region" evidence="1">
    <location>
        <begin position="70"/>
        <end position="129"/>
    </location>
</feature>
<feature type="region of interest" description="Disordered" evidence="2">
    <location>
        <begin position="1"/>
        <end position="44"/>
    </location>
</feature>
<comment type="caution">
    <text evidence="3">The sequence shown here is derived from an EMBL/GenBank/DDBJ whole genome shotgun (WGS) entry which is preliminary data.</text>
</comment>
<name>A0A2N5T0N4_9BASI</name>
<dbReference type="PANTHER" id="PTHR34409:SF1">
    <property type="entry name" value="MYB-LIKE DOMAIN-CONTAINING PROTEIN"/>
    <property type="match status" value="1"/>
</dbReference>
<dbReference type="EMBL" id="PGCI01000721">
    <property type="protein sequence ID" value="PLW19049.1"/>
    <property type="molecule type" value="Genomic_DNA"/>
</dbReference>
<evidence type="ECO:0000256" key="1">
    <source>
        <dbReference type="SAM" id="Coils"/>
    </source>
</evidence>
<dbReference type="AlphaFoldDB" id="A0A2N5T0N4"/>
<feature type="compositionally biased region" description="Acidic residues" evidence="2">
    <location>
        <begin position="1"/>
        <end position="10"/>
    </location>
</feature>
<organism evidence="3 4">
    <name type="scientific">Puccinia coronata f. sp. avenae</name>
    <dbReference type="NCBI Taxonomy" id="200324"/>
    <lineage>
        <taxon>Eukaryota</taxon>
        <taxon>Fungi</taxon>
        <taxon>Dikarya</taxon>
        <taxon>Basidiomycota</taxon>
        <taxon>Pucciniomycotina</taxon>
        <taxon>Pucciniomycetes</taxon>
        <taxon>Pucciniales</taxon>
        <taxon>Pucciniaceae</taxon>
        <taxon>Puccinia</taxon>
    </lineage>
</organism>
<evidence type="ECO:0000256" key="2">
    <source>
        <dbReference type="SAM" id="MobiDB-lite"/>
    </source>
</evidence>
<evidence type="ECO:0000313" key="3">
    <source>
        <dbReference type="EMBL" id="PLW19049.1"/>
    </source>
</evidence>
<sequence>MAEDSSDEDKDNNSKSSGSNDSAPGKSRNVLQPSGVADANNTSQGGVQAHLTNLLDPEAQKACKNESSMSQFYAMRLQELTSTINRLQDEVNWLRKGVNIQVLQLQEKLQQTRKELSAKVTENQDLKHRIDLLQLQMELTQAGQTTGGFMRGVQPFTQ</sequence>
<protein>
    <submittedName>
        <fullName evidence="3">Uncharacterized protein</fullName>
    </submittedName>
</protein>
<dbReference type="PANTHER" id="PTHR34409">
    <property type="entry name" value="SET DOMAIN-CONTAINING PROTEIN"/>
    <property type="match status" value="1"/>
</dbReference>